<feature type="transmembrane region" description="Helical" evidence="5">
    <location>
        <begin position="558"/>
        <end position="579"/>
    </location>
</feature>
<dbReference type="GO" id="GO:0052689">
    <property type="term" value="F:carboxylic ester hydrolase activity"/>
    <property type="evidence" value="ECO:0007669"/>
    <property type="project" value="UniProtKB-KW"/>
</dbReference>
<evidence type="ECO:0000256" key="4">
    <source>
        <dbReference type="RuleBase" id="RU361235"/>
    </source>
</evidence>
<proteinExistence type="inferred from homology"/>
<keyword evidence="5" id="KW-0812">Transmembrane</keyword>
<keyword evidence="4" id="KW-0732">Signal</keyword>
<keyword evidence="5" id="KW-0472">Membrane</keyword>
<dbReference type="InterPro" id="IPR029058">
    <property type="entry name" value="AB_hydrolase_fold"/>
</dbReference>
<sequence length="614" mass="68710">MRYFLIFLLYFASSSAVTVKTNKGKVEGYTSYDAGLERPVHVFKAVPFAEPPVGDLRFALPQDALPWEGVINTTEYSPACMSNTTRTRSPQENISEDCLYLNIFADKRCFANRTYPCPIIAYIHGGSFTYDSAVMFNDTRIIQKYASHEIIFVIPAFRLGIFGFLDLGNDDVVQRNIGMYDIIKSLKWIKEEIGSFGGDPNSVTLMGNSAGASSVAYLMLSPGVPDDAFHQGISLSNAPDLASNSNQRLSQLMIDSVGCNESHWTTQEMVHCLKGKSALELIGWQRELESAPIQSFSGPTKNTPLFPGSYSSLLRGGKAKPIILGTTKYEFTRSNDDSIEYKKTYCDFYCRFFEYHTTEAYEACLRFYLNETGMYSGEYSLEGEAIHALNYRDAVVWESKGAPVYLSSFNLNNHSIHARDMLFAIGLHPVAIMTEEEKFMDKYYPALFRNFVKRGQPDKKWKPLGADGKGYFVIDVIKNGSEVILPHQTNAYYYPDHVHFWLSYLSSVNEKALEAGNKTEDSPLISSLLFPAVNNQLPLETESKMEALEEENESLLSAFWVVVVIALILAAAILVMIVANQINPKLQKGYNYAEEMEIFGNTGKAGIVVYGATN</sequence>
<feature type="domain" description="Carboxylesterase type B" evidence="6">
    <location>
        <begin position="17"/>
        <end position="479"/>
    </location>
</feature>
<dbReference type="PANTHER" id="PTHR45580">
    <property type="entry name" value="PROTEIN CBG05369"/>
    <property type="match status" value="1"/>
</dbReference>
<evidence type="ECO:0000313" key="7">
    <source>
        <dbReference type="EMBL" id="KAK0405358.1"/>
    </source>
</evidence>
<name>A0AA39HIG3_9BILA</name>
<protein>
    <recommendedName>
        <fullName evidence="4">Carboxylic ester hydrolase</fullName>
        <ecNumber evidence="4">3.1.1.-</ecNumber>
    </recommendedName>
</protein>
<dbReference type="EC" id="3.1.1.-" evidence="4"/>
<keyword evidence="3 4" id="KW-0378">Hydrolase</keyword>
<evidence type="ECO:0000256" key="2">
    <source>
        <dbReference type="ARBA" id="ARBA00022487"/>
    </source>
</evidence>
<dbReference type="AlphaFoldDB" id="A0AA39HIG3"/>
<evidence type="ECO:0000256" key="5">
    <source>
        <dbReference type="SAM" id="Phobius"/>
    </source>
</evidence>
<feature type="chain" id="PRO_5041485191" description="Carboxylic ester hydrolase" evidence="4">
    <location>
        <begin position="17"/>
        <end position="614"/>
    </location>
</feature>
<gene>
    <name evidence="7" type="ORF">QR680_017943</name>
</gene>
<dbReference type="Proteomes" id="UP001175271">
    <property type="component" value="Unassembled WGS sequence"/>
</dbReference>
<dbReference type="PANTHER" id="PTHR45580:SF6">
    <property type="entry name" value="CARBOXYLESTERASE TYPE B DOMAIN-CONTAINING PROTEIN"/>
    <property type="match status" value="1"/>
</dbReference>
<keyword evidence="2" id="KW-0719">Serine esterase</keyword>
<dbReference type="InterPro" id="IPR019826">
    <property type="entry name" value="Carboxylesterase_B_AS"/>
</dbReference>
<dbReference type="InterPro" id="IPR002018">
    <property type="entry name" value="CarbesteraseB"/>
</dbReference>
<evidence type="ECO:0000259" key="6">
    <source>
        <dbReference type="Pfam" id="PF00135"/>
    </source>
</evidence>
<feature type="signal peptide" evidence="4">
    <location>
        <begin position="1"/>
        <end position="16"/>
    </location>
</feature>
<dbReference type="Gene3D" id="3.40.50.1820">
    <property type="entry name" value="alpha/beta hydrolase"/>
    <property type="match status" value="1"/>
</dbReference>
<comment type="similarity">
    <text evidence="1 4">Belongs to the type-B carboxylesterase/lipase family.</text>
</comment>
<comment type="caution">
    <text evidence="7">The sequence shown here is derived from an EMBL/GenBank/DDBJ whole genome shotgun (WGS) entry which is preliminary data.</text>
</comment>
<dbReference type="Pfam" id="PF00135">
    <property type="entry name" value="COesterase"/>
    <property type="match status" value="1"/>
</dbReference>
<dbReference type="SUPFAM" id="SSF53474">
    <property type="entry name" value="alpha/beta-Hydrolases"/>
    <property type="match status" value="1"/>
</dbReference>
<accession>A0AA39HIG3</accession>
<reference evidence="7" key="1">
    <citation type="submission" date="2023-06" db="EMBL/GenBank/DDBJ databases">
        <title>Genomic analysis of the entomopathogenic nematode Steinernema hermaphroditum.</title>
        <authorList>
            <person name="Schwarz E.M."/>
            <person name="Heppert J.K."/>
            <person name="Baniya A."/>
            <person name="Schwartz H.T."/>
            <person name="Tan C.-H."/>
            <person name="Antoshechkin I."/>
            <person name="Sternberg P.W."/>
            <person name="Goodrich-Blair H."/>
            <person name="Dillman A.R."/>
        </authorList>
    </citation>
    <scope>NUCLEOTIDE SEQUENCE</scope>
    <source>
        <strain evidence="7">PS9179</strain>
        <tissue evidence="7">Whole animal</tissue>
    </source>
</reference>
<evidence type="ECO:0000256" key="1">
    <source>
        <dbReference type="ARBA" id="ARBA00005964"/>
    </source>
</evidence>
<organism evidence="7 8">
    <name type="scientific">Steinernema hermaphroditum</name>
    <dbReference type="NCBI Taxonomy" id="289476"/>
    <lineage>
        <taxon>Eukaryota</taxon>
        <taxon>Metazoa</taxon>
        <taxon>Ecdysozoa</taxon>
        <taxon>Nematoda</taxon>
        <taxon>Chromadorea</taxon>
        <taxon>Rhabditida</taxon>
        <taxon>Tylenchina</taxon>
        <taxon>Panagrolaimomorpha</taxon>
        <taxon>Strongyloidoidea</taxon>
        <taxon>Steinernematidae</taxon>
        <taxon>Steinernema</taxon>
    </lineage>
</organism>
<keyword evidence="8" id="KW-1185">Reference proteome</keyword>
<evidence type="ECO:0000313" key="8">
    <source>
        <dbReference type="Proteomes" id="UP001175271"/>
    </source>
</evidence>
<dbReference type="PROSITE" id="PS00122">
    <property type="entry name" value="CARBOXYLESTERASE_B_1"/>
    <property type="match status" value="1"/>
</dbReference>
<keyword evidence="5" id="KW-1133">Transmembrane helix</keyword>
<evidence type="ECO:0000256" key="3">
    <source>
        <dbReference type="ARBA" id="ARBA00022801"/>
    </source>
</evidence>
<dbReference type="EMBL" id="JAUCMV010000004">
    <property type="protein sequence ID" value="KAK0405358.1"/>
    <property type="molecule type" value="Genomic_DNA"/>
</dbReference>